<reference evidence="1 2" key="1">
    <citation type="submission" date="2020-10" db="EMBL/GenBank/DDBJ databases">
        <title>The genome of sulfurovum sp.</title>
        <authorList>
            <person name="Xie S."/>
            <person name="Shao Z."/>
            <person name="Jiang L."/>
        </authorList>
    </citation>
    <scope>NUCLEOTIDE SEQUENCE [LARGE SCALE GENOMIC DNA]</scope>
    <source>
        <strain evidence="1 2">ST-419</strain>
    </source>
</reference>
<dbReference type="KEGG" id="sinu:IMZ28_07925"/>
<sequence>MDRCEEIVANVKMEECYAGMSLVFDGKRVDLKQEIDEAIEAVCRQTKLQPLVFNNAETDKAGHEAFYIEFTDEAQRDSGAFFELLLKVLKIDKCANDVIQ</sequence>
<gene>
    <name evidence="1" type="ORF">IMZ28_07925</name>
</gene>
<name>A0A7M1S1Q1_9BACT</name>
<proteinExistence type="predicted"/>
<evidence type="ECO:0000313" key="1">
    <source>
        <dbReference type="EMBL" id="QOR61373.1"/>
    </source>
</evidence>
<keyword evidence="2" id="KW-1185">Reference proteome</keyword>
<accession>A0A7M1S1Q1</accession>
<dbReference type="AlphaFoldDB" id="A0A7M1S1Q1"/>
<dbReference type="RefSeq" id="WP_197548047.1">
    <property type="nucleotide sequence ID" value="NZ_CP063164.1"/>
</dbReference>
<evidence type="ECO:0000313" key="2">
    <source>
        <dbReference type="Proteomes" id="UP000595074"/>
    </source>
</evidence>
<dbReference type="Proteomes" id="UP000595074">
    <property type="component" value="Chromosome"/>
</dbReference>
<protein>
    <submittedName>
        <fullName evidence="1">Uncharacterized protein</fullName>
    </submittedName>
</protein>
<dbReference type="EMBL" id="CP063164">
    <property type="protein sequence ID" value="QOR61373.1"/>
    <property type="molecule type" value="Genomic_DNA"/>
</dbReference>
<organism evidence="1 2">
    <name type="scientific">Sulfurovum indicum</name>
    <dbReference type="NCBI Taxonomy" id="2779528"/>
    <lineage>
        <taxon>Bacteria</taxon>
        <taxon>Pseudomonadati</taxon>
        <taxon>Campylobacterota</taxon>
        <taxon>Epsilonproteobacteria</taxon>
        <taxon>Campylobacterales</taxon>
        <taxon>Sulfurovaceae</taxon>
        <taxon>Sulfurovum</taxon>
    </lineage>
</organism>